<feature type="region of interest" description="Disordered" evidence="1">
    <location>
        <begin position="426"/>
        <end position="512"/>
    </location>
</feature>
<dbReference type="EMBL" id="CAJVRM010000155">
    <property type="protein sequence ID" value="CAG8975907.1"/>
    <property type="molecule type" value="Genomic_DNA"/>
</dbReference>
<sequence>MGNQSVSLVLLSHLIIYTLPCASARTAFPRRQLHFPNISTTDATLTSTISSTIDQTDHEITPAPQPNTEKFQYEGSMIYGEPEECFNPKFVNSLSRWIGNQTVPLPQNECWEKDNSTGTSCRKYHEVSVDVGPVQLYYFLPADLSNTTRASTYYDNSLDYTFTSPSVYMLWEAISAVQKCDQTSWSFRLHLGSSLSTHTFTDDDVRTIGPVLRNVIHAFDITEITTYKPSSSVQKHGTRPIYPISDNISHSTSATTSMLAQDTYLADMTFPTADKEIYSSVVPEFTSDPDAVLASAQLTLSDLFWNCPRYSADELFNMTSDVWLNYQRCNPYIVVPEIIKEFGKAWWTSGYIARASDGTPDPPHALQAAPANYLTPESPVPSLSMQPAKPVATANTPPVYTKRPYPVEPKSSLLLTNPVQLETIPLPNSAEHYPSDTTFGSDNPKQEHIPLPGNVEKYPGNGKMEATTDSEPGNNPASNAVRPSQIHESSKQRSIPTSGSSITASNTVPLPAQDKPISAISVTSISTDCVLAFPIANGGNNEGGFVIPGGSTIKAGDIAALPQEDNDEKTVVYSVNGAGNLIVSSIGAITASTIAPPDAVKEDSVIPPCRLQIR</sequence>
<dbReference type="OrthoDB" id="3439475at2759"/>
<reference evidence="3" key="1">
    <citation type="submission" date="2021-07" db="EMBL/GenBank/DDBJ databases">
        <authorList>
            <person name="Durling M."/>
        </authorList>
    </citation>
    <scope>NUCLEOTIDE SEQUENCE</scope>
</reference>
<protein>
    <submittedName>
        <fullName evidence="3">Uncharacterized protein</fullName>
    </submittedName>
</protein>
<evidence type="ECO:0000256" key="1">
    <source>
        <dbReference type="SAM" id="MobiDB-lite"/>
    </source>
</evidence>
<feature type="signal peptide" evidence="2">
    <location>
        <begin position="1"/>
        <end position="24"/>
    </location>
</feature>
<feature type="region of interest" description="Disordered" evidence="1">
    <location>
        <begin position="380"/>
        <end position="405"/>
    </location>
</feature>
<feature type="compositionally biased region" description="Polar residues" evidence="1">
    <location>
        <begin position="492"/>
        <end position="508"/>
    </location>
</feature>
<evidence type="ECO:0000256" key="2">
    <source>
        <dbReference type="SAM" id="SignalP"/>
    </source>
</evidence>
<keyword evidence="2" id="KW-0732">Signal</keyword>
<accession>A0A9N9LNV0</accession>
<evidence type="ECO:0000313" key="4">
    <source>
        <dbReference type="Proteomes" id="UP000701801"/>
    </source>
</evidence>
<gene>
    <name evidence="3" type="ORF">HYALB_00006525</name>
</gene>
<keyword evidence="4" id="KW-1185">Reference proteome</keyword>
<proteinExistence type="predicted"/>
<evidence type="ECO:0000313" key="3">
    <source>
        <dbReference type="EMBL" id="CAG8975907.1"/>
    </source>
</evidence>
<feature type="chain" id="PRO_5040441624" evidence="2">
    <location>
        <begin position="25"/>
        <end position="614"/>
    </location>
</feature>
<dbReference type="AlphaFoldDB" id="A0A9N9LNV0"/>
<name>A0A9N9LNV0_9HELO</name>
<feature type="compositionally biased region" description="Polar residues" evidence="1">
    <location>
        <begin position="467"/>
        <end position="482"/>
    </location>
</feature>
<dbReference type="Proteomes" id="UP000701801">
    <property type="component" value="Unassembled WGS sequence"/>
</dbReference>
<comment type="caution">
    <text evidence="3">The sequence shown here is derived from an EMBL/GenBank/DDBJ whole genome shotgun (WGS) entry which is preliminary data.</text>
</comment>
<organism evidence="3 4">
    <name type="scientific">Hymenoscyphus albidus</name>
    <dbReference type="NCBI Taxonomy" id="595503"/>
    <lineage>
        <taxon>Eukaryota</taxon>
        <taxon>Fungi</taxon>
        <taxon>Dikarya</taxon>
        <taxon>Ascomycota</taxon>
        <taxon>Pezizomycotina</taxon>
        <taxon>Leotiomycetes</taxon>
        <taxon>Helotiales</taxon>
        <taxon>Helotiaceae</taxon>
        <taxon>Hymenoscyphus</taxon>
    </lineage>
</organism>